<reference evidence="4 5" key="1">
    <citation type="submission" date="2016-10" db="EMBL/GenBank/DDBJ databases">
        <title>Complete genome of the TMA-utilizing, human hosted archaeon Methanomethylophilus alvus Gen. nov, sp. nov., strain Mx-05, derived from a pure culture.</title>
        <authorList>
            <person name="Brugere J.-F."/>
            <person name="Ben Hania W."/>
            <person name="Chaudhary P.P."/>
            <person name="Gaci N."/>
            <person name="Borrel G."/>
            <person name="Cao Van Tuat L."/>
            <person name="Fardeau M.-L."/>
            <person name="Harris H.M.B."/>
            <person name="O'Toole P.W."/>
            <person name="Ollivier B."/>
        </authorList>
    </citation>
    <scope>NUCLEOTIDE SEQUENCE [LARGE SCALE GENOMIC DNA]</scope>
    <source>
        <strain evidence="4 5">Mx-05</strain>
    </source>
</reference>
<feature type="domain" description="DUF4143" evidence="3">
    <location>
        <begin position="235"/>
        <end position="400"/>
    </location>
</feature>
<proteinExistence type="predicted"/>
<evidence type="ECO:0000259" key="3">
    <source>
        <dbReference type="Pfam" id="PF13635"/>
    </source>
</evidence>
<dbReference type="EMBL" id="CP017686">
    <property type="protein sequence ID" value="AYQ54833.1"/>
    <property type="molecule type" value="Genomic_DNA"/>
</dbReference>
<evidence type="ECO:0000313" key="4">
    <source>
        <dbReference type="EMBL" id="AYQ54833.1"/>
    </source>
</evidence>
<evidence type="ECO:0000313" key="5">
    <source>
        <dbReference type="Proteomes" id="UP000273278"/>
    </source>
</evidence>
<dbReference type="PANTHER" id="PTHR33295:SF7">
    <property type="entry name" value="ATPASE"/>
    <property type="match status" value="1"/>
</dbReference>
<protein>
    <recommendedName>
        <fullName evidence="6">ATPase</fullName>
    </recommendedName>
</protein>
<evidence type="ECO:0008006" key="6">
    <source>
        <dbReference type="Google" id="ProtNLM"/>
    </source>
</evidence>
<dbReference type="InterPro" id="IPR025420">
    <property type="entry name" value="DUF4143"/>
</dbReference>
<name>A0A3G3IG35_9ARCH</name>
<sequence length="485" mass="54772">MLRRKAYDALMEWKGRPHKPLLVKGQRQVGKTFIIEAFAKKNYAYFVNIDFRSDKDARKVFSGNLDVDSMIRGLEILYPDAVFEPGSTLILFDEIQDCPQAYSSLKYFALDGRYDVIGSGSLLGVALNRAEKEERMDDIPSVPVGFTEHLTMYSLDFEEFLWAKGIKKEHIDGLRTCIRERRSVPDAVHSAFSSYFREYMIVGGMPEVVQDYMDTKKLGGAINIQDRLLDDIVADINKYNTPINAAKTRECFDSIPGQLAESNKKFMYSRVDGGESRNSAQRYSENLLWIKNAGYGNFCYRVSSVETPLSAREESGHFKIYLSDTGLLIGMYGQSVRKAVAMGDSRVNLGAVAENVVAECMVKCGIEPRYYSKNKGENRMELDFVAEIGDDLSVIEVKSGKSREAPSLSKVPSIFKVDRRIMFEDTNIRISDDGVEHYPLYAAAFMDSMGDTRDIDDLLWTEPVDRDADTDAPETNLPGCDRFDL</sequence>
<dbReference type="Pfam" id="PF13635">
    <property type="entry name" value="DUF4143"/>
    <property type="match status" value="1"/>
</dbReference>
<dbReference type="InterPro" id="IPR041682">
    <property type="entry name" value="AAA_14"/>
</dbReference>
<dbReference type="Pfam" id="PF13173">
    <property type="entry name" value="AAA_14"/>
    <property type="match status" value="1"/>
</dbReference>
<dbReference type="RefSeq" id="WP_015504560.1">
    <property type="nucleotide sequence ID" value="NZ_CP017686.1"/>
</dbReference>
<dbReference type="InterPro" id="IPR027417">
    <property type="entry name" value="P-loop_NTPase"/>
</dbReference>
<gene>
    <name evidence="4" type="ORF">BKD89_03305</name>
</gene>
<feature type="domain" description="AAA" evidence="2">
    <location>
        <begin position="18"/>
        <end position="161"/>
    </location>
</feature>
<dbReference type="SUPFAM" id="SSF52540">
    <property type="entry name" value="P-loop containing nucleoside triphosphate hydrolases"/>
    <property type="match status" value="1"/>
</dbReference>
<dbReference type="Proteomes" id="UP000273278">
    <property type="component" value="Chromosome"/>
</dbReference>
<dbReference type="PANTHER" id="PTHR33295">
    <property type="entry name" value="ATPASE"/>
    <property type="match status" value="1"/>
</dbReference>
<evidence type="ECO:0000256" key="1">
    <source>
        <dbReference type="SAM" id="MobiDB-lite"/>
    </source>
</evidence>
<evidence type="ECO:0000259" key="2">
    <source>
        <dbReference type="Pfam" id="PF13173"/>
    </source>
</evidence>
<dbReference type="GeneID" id="41321462"/>
<dbReference type="AlphaFoldDB" id="A0A3G3IG35"/>
<feature type="region of interest" description="Disordered" evidence="1">
    <location>
        <begin position="464"/>
        <end position="485"/>
    </location>
</feature>
<accession>A0A3G3IG35</accession>
<organism evidence="4 5">
    <name type="scientific">Methanomethylophilus alvi</name>
    <dbReference type="NCBI Taxonomy" id="1291540"/>
    <lineage>
        <taxon>Archaea</taxon>
        <taxon>Methanobacteriati</taxon>
        <taxon>Thermoplasmatota</taxon>
        <taxon>Thermoplasmata</taxon>
        <taxon>Methanomassiliicoccales</taxon>
        <taxon>Methanomethylophilaceae</taxon>
        <taxon>Methanomethylophilus</taxon>
    </lineage>
</organism>